<dbReference type="HAMAP" id="MF_00048">
    <property type="entry name" value="UPF0102"/>
    <property type="match status" value="1"/>
</dbReference>
<dbReference type="Gene3D" id="3.40.1350.10">
    <property type="match status" value="1"/>
</dbReference>
<protein>
    <recommendedName>
        <fullName evidence="2">UPF0102 protein BRYFOR_06374</fullName>
    </recommendedName>
</protein>
<evidence type="ECO:0000256" key="2">
    <source>
        <dbReference type="HAMAP-Rule" id="MF_00048"/>
    </source>
</evidence>
<accession>C6LCM7</accession>
<reference evidence="3" key="1">
    <citation type="submission" date="2009-07" db="EMBL/GenBank/DDBJ databases">
        <authorList>
            <person name="Weinstock G."/>
            <person name="Sodergren E."/>
            <person name="Clifton S."/>
            <person name="Fulton L."/>
            <person name="Fulton B."/>
            <person name="Courtney L."/>
            <person name="Fronick C."/>
            <person name="Harrison M."/>
            <person name="Strong C."/>
            <person name="Farmer C."/>
            <person name="Delahaunty K."/>
            <person name="Markovic C."/>
            <person name="Hall O."/>
            <person name="Minx P."/>
            <person name="Tomlinson C."/>
            <person name="Mitreva M."/>
            <person name="Nelson J."/>
            <person name="Hou S."/>
            <person name="Wollam A."/>
            <person name="Pepin K.H."/>
            <person name="Johnson M."/>
            <person name="Bhonagiri V."/>
            <person name="Nash W.E."/>
            <person name="Warren W."/>
            <person name="Chinwalla A."/>
            <person name="Mardis E.R."/>
            <person name="Wilson R.K."/>
        </authorList>
    </citation>
    <scope>NUCLEOTIDE SEQUENCE [LARGE SCALE GENOMIC DNA]</scope>
    <source>
        <strain evidence="3">DSM 14469</strain>
    </source>
</reference>
<sequence length="121" mass="13710">MGGIFLNKRAIGSEYEKRAAAYLEQCGMCILEYNYRIRSGEIDLIARDGRYLVFVEVKYRANSHLGTPLEAVDARKQKTIVRTAQCYLLQHGYSAETPCRFDVIGIDGEQITHVKDAFWGG</sequence>
<name>C6LCM7_9FIRM</name>
<dbReference type="AlphaFoldDB" id="C6LCM7"/>
<dbReference type="CDD" id="cd20736">
    <property type="entry name" value="PoNe_Nuclease"/>
    <property type="match status" value="1"/>
</dbReference>
<dbReference type="NCBIfam" id="NF009150">
    <property type="entry name" value="PRK12497.1-3"/>
    <property type="match status" value="1"/>
</dbReference>
<keyword evidence="4" id="KW-1185">Reference proteome</keyword>
<dbReference type="NCBIfam" id="TIGR00252">
    <property type="entry name" value="YraN family protein"/>
    <property type="match status" value="1"/>
</dbReference>
<dbReference type="EMBL" id="ACCL02000005">
    <property type="protein sequence ID" value="EET61691.1"/>
    <property type="molecule type" value="Genomic_DNA"/>
</dbReference>
<dbReference type="PANTHER" id="PTHR34039:SF1">
    <property type="entry name" value="UPF0102 PROTEIN YRAN"/>
    <property type="match status" value="1"/>
</dbReference>
<organism evidence="3 4">
    <name type="scientific">Marvinbryantia formatexigens DSM 14469</name>
    <dbReference type="NCBI Taxonomy" id="478749"/>
    <lineage>
        <taxon>Bacteria</taxon>
        <taxon>Bacillati</taxon>
        <taxon>Bacillota</taxon>
        <taxon>Clostridia</taxon>
        <taxon>Lachnospirales</taxon>
        <taxon>Lachnospiraceae</taxon>
        <taxon>Marvinbryantia</taxon>
    </lineage>
</organism>
<dbReference type="eggNOG" id="COG0792">
    <property type="taxonomic scope" value="Bacteria"/>
</dbReference>
<comment type="similarity">
    <text evidence="1 2">Belongs to the UPF0102 family.</text>
</comment>
<dbReference type="SUPFAM" id="SSF52980">
    <property type="entry name" value="Restriction endonuclease-like"/>
    <property type="match status" value="1"/>
</dbReference>
<proteinExistence type="inferred from homology"/>
<dbReference type="InterPro" id="IPR003509">
    <property type="entry name" value="UPF0102_YraN-like"/>
</dbReference>
<comment type="caution">
    <text evidence="3">The sequence shown here is derived from an EMBL/GenBank/DDBJ whole genome shotgun (WGS) entry which is preliminary data.</text>
</comment>
<dbReference type="STRING" id="168384.SAMN05660368_00082"/>
<dbReference type="InterPro" id="IPR011335">
    <property type="entry name" value="Restrct_endonuc-II-like"/>
</dbReference>
<dbReference type="PANTHER" id="PTHR34039">
    <property type="entry name" value="UPF0102 PROTEIN YRAN"/>
    <property type="match status" value="1"/>
</dbReference>
<evidence type="ECO:0000313" key="4">
    <source>
        <dbReference type="Proteomes" id="UP000005561"/>
    </source>
</evidence>
<evidence type="ECO:0000256" key="1">
    <source>
        <dbReference type="ARBA" id="ARBA00006738"/>
    </source>
</evidence>
<evidence type="ECO:0000313" key="3">
    <source>
        <dbReference type="EMBL" id="EET61691.1"/>
    </source>
</evidence>
<gene>
    <name evidence="3" type="ORF">BRYFOR_06374</name>
</gene>
<dbReference type="GO" id="GO:0003676">
    <property type="term" value="F:nucleic acid binding"/>
    <property type="evidence" value="ECO:0007669"/>
    <property type="project" value="InterPro"/>
</dbReference>
<dbReference type="Proteomes" id="UP000005561">
    <property type="component" value="Unassembled WGS sequence"/>
</dbReference>
<dbReference type="InterPro" id="IPR011856">
    <property type="entry name" value="tRNA_endonuc-like_dom_sf"/>
</dbReference>
<dbReference type="Pfam" id="PF02021">
    <property type="entry name" value="UPF0102"/>
    <property type="match status" value="1"/>
</dbReference>